<gene>
    <name evidence="1" type="ORF">PDIGIT_LOCUS9456</name>
</gene>
<evidence type="ECO:0000313" key="1">
    <source>
        <dbReference type="EMBL" id="CAI6336358.1"/>
    </source>
</evidence>
<keyword evidence="2" id="KW-1185">Reference proteome</keyword>
<dbReference type="EMBL" id="CAOQHR010000006">
    <property type="protein sequence ID" value="CAI6336358.1"/>
    <property type="molecule type" value="Genomic_DNA"/>
</dbReference>
<reference evidence="1" key="1">
    <citation type="submission" date="2023-01" db="EMBL/GenBank/DDBJ databases">
        <authorList>
            <person name="Van Ghelder C."/>
            <person name="Rancurel C."/>
        </authorList>
    </citation>
    <scope>NUCLEOTIDE SEQUENCE</scope>
    <source>
        <strain evidence="1">CNCM I-4278</strain>
    </source>
</reference>
<dbReference type="AlphaFoldDB" id="A0A9W4ULC4"/>
<organism evidence="1 2">
    <name type="scientific">Periconia digitata</name>
    <dbReference type="NCBI Taxonomy" id="1303443"/>
    <lineage>
        <taxon>Eukaryota</taxon>
        <taxon>Fungi</taxon>
        <taxon>Dikarya</taxon>
        <taxon>Ascomycota</taxon>
        <taxon>Pezizomycotina</taxon>
        <taxon>Dothideomycetes</taxon>
        <taxon>Pleosporomycetidae</taxon>
        <taxon>Pleosporales</taxon>
        <taxon>Massarineae</taxon>
        <taxon>Periconiaceae</taxon>
        <taxon>Periconia</taxon>
    </lineage>
</organism>
<name>A0A9W4ULC4_9PLEO</name>
<comment type="caution">
    <text evidence="1">The sequence shown here is derived from an EMBL/GenBank/DDBJ whole genome shotgun (WGS) entry which is preliminary data.</text>
</comment>
<evidence type="ECO:0000313" key="2">
    <source>
        <dbReference type="Proteomes" id="UP001152607"/>
    </source>
</evidence>
<dbReference type="Proteomes" id="UP001152607">
    <property type="component" value="Unassembled WGS sequence"/>
</dbReference>
<sequence length="162" mass="18156">MMMIKIYTCACARNQETAKGKIIANHSFQISPRLARIARTRGLQLPATIRFFTLSIFHFALLHIVRRLERPNQRPCTLEFLISFISSASSSSSCRYLSHSTLQYSTLQTPKKHRGEGRRCVSIQNSKPIASPQSSSTCLIPAVKPMTISLMTSVHFSIESPS</sequence>
<proteinExistence type="predicted"/>
<protein>
    <submittedName>
        <fullName evidence="1">Uncharacterized protein</fullName>
    </submittedName>
</protein>
<accession>A0A9W4ULC4</accession>